<sequence length="194" mass="21958">MTKRKISTIREEGENPDEPGAVAQPTPAKKARPSKKAAADKKAPESSGVNNKDKHLKVEEDDEDHLHSDDEEARLRKEESETEKRERMKAILARLTPDQMDRYECFRRSALQRASVKRLMQSVMQSGTVSLPMTIVMAGITKLFVGDLVEGGKAVMEERKETGPLRPVHVREAFRRISAEGKIPTKNKPRLFKR</sequence>
<dbReference type="Gene3D" id="1.10.20.10">
    <property type="entry name" value="Histone, subunit A"/>
    <property type="match status" value="1"/>
</dbReference>
<organism evidence="9">
    <name type="scientific">Pyramimonas obovata</name>
    <dbReference type="NCBI Taxonomy" id="1411642"/>
    <lineage>
        <taxon>Eukaryota</taxon>
        <taxon>Viridiplantae</taxon>
        <taxon>Chlorophyta</taxon>
        <taxon>Pyramimonadophyceae</taxon>
        <taxon>Pyramimonadales</taxon>
        <taxon>Pyramimonadaceae</taxon>
        <taxon>Pyramimonas</taxon>
        <taxon>Pyramimonas incertae sedis</taxon>
    </lineage>
</organism>
<dbReference type="GO" id="GO:0046982">
    <property type="term" value="F:protein heterodimerization activity"/>
    <property type="evidence" value="ECO:0007669"/>
    <property type="project" value="InterPro"/>
</dbReference>
<keyword evidence="4" id="KW-0804">Transcription</keyword>
<dbReference type="InterPro" id="IPR045127">
    <property type="entry name" value="TAF11-like"/>
</dbReference>
<evidence type="ECO:0000256" key="1">
    <source>
        <dbReference type="ARBA" id="ARBA00004123"/>
    </source>
</evidence>
<dbReference type="GO" id="GO:0005669">
    <property type="term" value="C:transcription factor TFIID complex"/>
    <property type="evidence" value="ECO:0007669"/>
    <property type="project" value="InterPro"/>
</dbReference>
<dbReference type="CDD" id="cd08048">
    <property type="entry name" value="HFD_TAF11"/>
    <property type="match status" value="1"/>
</dbReference>
<protein>
    <recommendedName>
        <fullName evidence="7">TAFII28-like protein domain-containing protein</fullName>
    </recommendedName>
</protein>
<dbReference type="Pfam" id="PF04719">
    <property type="entry name" value="TAFII28"/>
    <property type="match status" value="1"/>
</dbReference>
<evidence type="ECO:0000313" key="8">
    <source>
        <dbReference type="EMBL" id="CAD8655647.1"/>
    </source>
</evidence>
<evidence type="ECO:0000256" key="2">
    <source>
        <dbReference type="ARBA" id="ARBA00009788"/>
    </source>
</evidence>
<name>A0A6T7UYC1_9CHLO</name>
<evidence type="ECO:0000256" key="4">
    <source>
        <dbReference type="ARBA" id="ARBA00023163"/>
    </source>
</evidence>
<dbReference type="PANTHER" id="PTHR13218">
    <property type="entry name" value="TRANSCRIPTION INITIATION FACTOR TFIID SUBUNIT 11-RELATED"/>
    <property type="match status" value="1"/>
</dbReference>
<dbReference type="PANTHER" id="PTHR13218:SF8">
    <property type="entry name" value="TRANSCRIPTION INITIATION FACTOR TFIID SUBUNIT 11"/>
    <property type="match status" value="1"/>
</dbReference>
<dbReference type="GO" id="GO:0016251">
    <property type="term" value="F:RNA polymerase II general transcription initiation factor activity"/>
    <property type="evidence" value="ECO:0007669"/>
    <property type="project" value="TreeGrafter"/>
</dbReference>
<gene>
    <name evidence="8" type="ORF">POBO1169_LOCUS4042</name>
    <name evidence="9" type="ORF">POBO1169_LOCUS4043</name>
</gene>
<comment type="similarity">
    <text evidence="2">Belongs to the TAF11 family.</text>
</comment>
<feature type="compositionally biased region" description="Basic and acidic residues" evidence="6">
    <location>
        <begin position="51"/>
        <end position="87"/>
    </location>
</feature>
<keyword evidence="5" id="KW-0539">Nucleus</keyword>
<evidence type="ECO:0000259" key="7">
    <source>
        <dbReference type="Pfam" id="PF04719"/>
    </source>
</evidence>
<dbReference type="GO" id="GO:0051123">
    <property type="term" value="P:RNA polymerase II preinitiation complex assembly"/>
    <property type="evidence" value="ECO:0007669"/>
    <property type="project" value="InterPro"/>
</dbReference>
<accession>A0A6T7UYC1</accession>
<dbReference type="EMBL" id="HBFA01007754">
    <property type="protein sequence ID" value="CAD8655647.1"/>
    <property type="molecule type" value="Transcribed_RNA"/>
</dbReference>
<comment type="subcellular location">
    <subcellularLocation>
        <location evidence="1">Nucleus</location>
    </subcellularLocation>
</comment>
<reference evidence="9" key="1">
    <citation type="submission" date="2021-01" db="EMBL/GenBank/DDBJ databases">
        <authorList>
            <person name="Corre E."/>
            <person name="Pelletier E."/>
            <person name="Niang G."/>
            <person name="Scheremetjew M."/>
            <person name="Finn R."/>
            <person name="Kale V."/>
            <person name="Holt S."/>
            <person name="Cochrane G."/>
            <person name="Meng A."/>
            <person name="Brown T."/>
            <person name="Cohen L."/>
        </authorList>
    </citation>
    <scope>NUCLEOTIDE SEQUENCE</scope>
    <source>
        <strain evidence="9">CCMP722</strain>
    </source>
</reference>
<feature type="region of interest" description="Disordered" evidence="6">
    <location>
        <begin position="1"/>
        <end position="87"/>
    </location>
</feature>
<evidence type="ECO:0000256" key="3">
    <source>
        <dbReference type="ARBA" id="ARBA00023015"/>
    </source>
</evidence>
<evidence type="ECO:0000256" key="5">
    <source>
        <dbReference type="ARBA" id="ARBA00023242"/>
    </source>
</evidence>
<evidence type="ECO:0000313" key="9">
    <source>
        <dbReference type="EMBL" id="CAD8655649.1"/>
    </source>
</evidence>
<dbReference type="SUPFAM" id="SSF47113">
    <property type="entry name" value="Histone-fold"/>
    <property type="match status" value="1"/>
</dbReference>
<dbReference type="InterPro" id="IPR009072">
    <property type="entry name" value="Histone-fold"/>
</dbReference>
<keyword evidence="3" id="KW-0805">Transcription regulation</keyword>
<evidence type="ECO:0000256" key="6">
    <source>
        <dbReference type="SAM" id="MobiDB-lite"/>
    </source>
</evidence>
<dbReference type="EMBL" id="HBFA01007755">
    <property type="protein sequence ID" value="CAD8655649.1"/>
    <property type="molecule type" value="Transcribed_RNA"/>
</dbReference>
<feature type="domain" description="TAFII28-like protein" evidence="7">
    <location>
        <begin position="91"/>
        <end position="176"/>
    </location>
</feature>
<dbReference type="InterPro" id="IPR006809">
    <property type="entry name" value="TAFII28_dom"/>
</dbReference>
<dbReference type="AlphaFoldDB" id="A0A6T7UYC1"/>
<proteinExistence type="inferred from homology"/>